<proteinExistence type="inferred from homology"/>
<evidence type="ECO:0000313" key="3">
    <source>
        <dbReference type="Proteomes" id="UP000318405"/>
    </source>
</evidence>
<dbReference type="CDD" id="cd00448">
    <property type="entry name" value="YjgF_YER057c_UK114_family"/>
    <property type="match status" value="1"/>
</dbReference>
<keyword evidence="3" id="KW-1185">Reference proteome</keyword>
<reference evidence="2 3" key="1">
    <citation type="submission" date="2019-07" db="EMBL/GenBank/DDBJ databases">
        <title>Qingshengfaniella alkalisoli gen. nov., sp. nov., isolated from saline soil.</title>
        <authorList>
            <person name="Xu L."/>
            <person name="Huang X.-X."/>
            <person name="Sun J.-Q."/>
        </authorList>
    </citation>
    <scope>NUCLEOTIDE SEQUENCE [LARGE SCALE GENOMIC DNA]</scope>
    <source>
        <strain evidence="2 3">DSM 27279</strain>
    </source>
</reference>
<dbReference type="Pfam" id="PF01042">
    <property type="entry name" value="Ribonuc_L-PSP"/>
    <property type="match status" value="1"/>
</dbReference>
<organism evidence="2 3">
    <name type="scientific">Verticiella sediminum</name>
    <dbReference type="NCBI Taxonomy" id="1247510"/>
    <lineage>
        <taxon>Bacteria</taxon>
        <taxon>Pseudomonadati</taxon>
        <taxon>Pseudomonadota</taxon>
        <taxon>Betaproteobacteria</taxon>
        <taxon>Burkholderiales</taxon>
        <taxon>Alcaligenaceae</taxon>
        <taxon>Verticiella</taxon>
    </lineage>
</organism>
<name>A0A556ALU2_9BURK</name>
<evidence type="ECO:0000313" key="2">
    <source>
        <dbReference type="EMBL" id="TSH93853.1"/>
    </source>
</evidence>
<comment type="similarity">
    <text evidence="1">Belongs to the RutC family.</text>
</comment>
<accession>A0A556ALU2</accession>
<dbReference type="OrthoDB" id="9803101at2"/>
<evidence type="ECO:0000256" key="1">
    <source>
        <dbReference type="ARBA" id="ARBA00010552"/>
    </source>
</evidence>
<dbReference type="Gene3D" id="3.30.1330.40">
    <property type="entry name" value="RutC-like"/>
    <property type="match status" value="1"/>
</dbReference>
<comment type="caution">
    <text evidence="2">The sequence shown here is derived from an EMBL/GenBank/DDBJ whole genome shotgun (WGS) entry which is preliminary data.</text>
</comment>
<dbReference type="Proteomes" id="UP000318405">
    <property type="component" value="Unassembled WGS sequence"/>
</dbReference>
<dbReference type="GO" id="GO:0019239">
    <property type="term" value="F:deaminase activity"/>
    <property type="evidence" value="ECO:0007669"/>
    <property type="project" value="TreeGrafter"/>
</dbReference>
<sequence length="150" mass="15910">MDRSQAARTLVPHGDFIVNTFCNPPELARPGGFTHVVRSTGNAVLHVAGQVAYDSEGNIVGVGDLAAQVAQVYRNLDTALAAFGASLKDVVKTTIFVRDLTPEKIATIRRVRAGFLSETEPPASTLVGVQALAKPELMLEVEAVAVVEDN</sequence>
<protein>
    <submittedName>
        <fullName evidence="2">RidA family protein</fullName>
    </submittedName>
</protein>
<dbReference type="InterPro" id="IPR006175">
    <property type="entry name" value="YjgF/YER057c/UK114"/>
</dbReference>
<dbReference type="SUPFAM" id="SSF55298">
    <property type="entry name" value="YjgF-like"/>
    <property type="match status" value="1"/>
</dbReference>
<gene>
    <name evidence="2" type="ORF">FOZ76_13260</name>
</gene>
<dbReference type="PANTHER" id="PTHR11803:SF58">
    <property type="entry name" value="PROTEIN HMF1-RELATED"/>
    <property type="match status" value="1"/>
</dbReference>
<dbReference type="GO" id="GO:0005829">
    <property type="term" value="C:cytosol"/>
    <property type="evidence" value="ECO:0007669"/>
    <property type="project" value="TreeGrafter"/>
</dbReference>
<dbReference type="EMBL" id="VLTJ01000026">
    <property type="protein sequence ID" value="TSH93853.1"/>
    <property type="molecule type" value="Genomic_DNA"/>
</dbReference>
<dbReference type="PANTHER" id="PTHR11803">
    <property type="entry name" value="2-IMINOBUTANOATE/2-IMINOPROPANOATE DEAMINASE RIDA"/>
    <property type="match status" value="1"/>
</dbReference>
<dbReference type="InterPro" id="IPR035959">
    <property type="entry name" value="RutC-like_sf"/>
</dbReference>
<dbReference type="AlphaFoldDB" id="A0A556ALU2"/>